<protein>
    <recommendedName>
        <fullName evidence="8">Ribonuclease VapC</fullName>
        <shortName evidence="8">RNase VapC</shortName>
        <ecNumber evidence="8">3.1.-.-</ecNumber>
    </recommendedName>
    <alternativeName>
        <fullName evidence="8">Toxin VapC</fullName>
    </alternativeName>
</protein>
<evidence type="ECO:0000313" key="11">
    <source>
        <dbReference type="Proteomes" id="UP000318483"/>
    </source>
</evidence>
<geneLocation type="plasmid" evidence="10 11">
    <name>unnamed3</name>
</geneLocation>
<evidence type="ECO:0000256" key="1">
    <source>
        <dbReference type="ARBA" id="ARBA00001946"/>
    </source>
</evidence>
<evidence type="ECO:0000259" key="9">
    <source>
        <dbReference type="Pfam" id="PF01850"/>
    </source>
</evidence>
<name>A0A5B8J1T4_9RHOB</name>
<keyword evidence="5 8" id="KW-0378">Hydrolase</keyword>
<keyword evidence="3 8" id="KW-0540">Nuclease</keyword>
<evidence type="ECO:0000256" key="2">
    <source>
        <dbReference type="ARBA" id="ARBA00022649"/>
    </source>
</evidence>
<dbReference type="PANTHER" id="PTHR33653:SF1">
    <property type="entry name" value="RIBONUCLEASE VAPC2"/>
    <property type="match status" value="1"/>
</dbReference>
<evidence type="ECO:0000256" key="8">
    <source>
        <dbReference type="HAMAP-Rule" id="MF_00265"/>
    </source>
</evidence>
<dbReference type="GO" id="GO:0016787">
    <property type="term" value="F:hydrolase activity"/>
    <property type="evidence" value="ECO:0007669"/>
    <property type="project" value="UniProtKB-KW"/>
</dbReference>
<dbReference type="Proteomes" id="UP000318483">
    <property type="component" value="Plasmid unnamed3"/>
</dbReference>
<gene>
    <name evidence="8" type="primary">vapC</name>
    <name evidence="10" type="ORF">FPZ52_15590</name>
</gene>
<evidence type="ECO:0000256" key="6">
    <source>
        <dbReference type="ARBA" id="ARBA00022842"/>
    </source>
</evidence>
<keyword evidence="4 8" id="KW-0479">Metal-binding</keyword>
<comment type="similarity">
    <text evidence="7 8">Belongs to the PINc/VapC protein family.</text>
</comment>
<dbReference type="Gene3D" id="3.40.50.1010">
    <property type="entry name" value="5'-nuclease"/>
    <property type="match status" value="1"/>
</dbReference>
<dbReference type="Pfam" id="PF01850">
    <property type="entry name" value="PIN"/>
    <property type="match status" value="1"/>
</dbReference>
<feature type="binding site" evidence="8">
    <location>
        <position position="100"/>
    </location>
    <ligand>
        <name>Mg(2+)</name>
        <dbReference type="ChEBI" id="CHEBI:18420"/>
    </ligand>
</feature>
<feature type="domain" description="PIN" evidence="9">
    <location>
        <begin position="3"/>
        <end position="118"/>
    </location>
</feature>
<evidence type="ECO:0000313" key="10">
    <source>
        <dbReference type="EMBL" id="QDY71131.1"/>
    </source>
</evidence>
<dbReference type="EC" id="3.1.-.-" evidence="8"/>
<evidence type="ECO:0000256" key="5">
    <source>
        <dbReference type="ARBA" id="ARBA00022801"/>
    </source>
</evidence>
<keyword evidence="11" id="KW-1185">Reference proteome</keyword>
<dbReference type="SUPFAM" id="SSF88723">
    <property type="entry name" value="PIN domain-like"/>
    <property type="match status" value="1"/>
</dbReference>
<dbReference type="OrthoDB" id="9804823at2"/>
<dbReference type="InterPro" id="IPR050556">
    <property type="entry name" value="Type_II_TA_system_RNase"/>
</dbReference>
<sequence>MFILDTNVISALRRPERAQPVVAWLQRQAEDDLFLSAVTIGEIARGIDQQSRVNPDFASDLQQWLDRTCQLFSDRILPFDSDAALIWGRLSAQIGHDGADLMIAATAIAHQATVATRNVKDFLPTGVALLNPFE</sequence>
<dbReference type="GO" id="GO:0090729">
    <property type="term" value="F:toxin activity"/>
    <property type="evidence" value="ECO:0007669"/>
    <property type="project" value="UniProtKB-KW"/>
</dbReference>
<dbReference type="EMBL" id="CP042264">
    <property type="protein sequence ID" value="QDY71131.1"/>
    <property type="molecule type" value="Genomic_DNA"/>
</dbReference>
<dbReference type="CDD" id="cd18746">
    <property type="entry name" value="PIN_VapC4-5_FitB-like"/>
    <property type="match status" value="1"/>
</dbReference>
<proteinExistence type="inferred from homology"/>
<dbReference type="InterPro" id="IPR022907">
    <property type="entry name" value="VapC_family"/>
</dbReference>
<keyword evidence="2 8" id="KW-1277">Toxin-antitoxin system</keyword>
<dbReference type="GO" id="GO:0000287">
    <property type="term" value="F:magnesium ion binding"/>
    <property type="evidence" value="ECO:0007669"/>
    <property type="project" value="UniProtKB-UniRule"/>
</dbReference>
<evidence type="ECO:0000256" key="7">
    <source>
        <dbReference type="ARBA" id="ARBA00038093"/>
    </source>
</evidence>
<dbReference type="InterPro" id="IPR029060">
    <property type="entry name" value="PIN-like_dom_sf"/>
</dbReference>
<keyword evidence="8" id="KW-0800">Toxin</keyword>
<comment type="cofactor">
    <cofactor evidence="1 8">
        <name>Mg(2+)</name>
        <dbReference type="ChEBI" id="CHEBI:18420"/>
    </cofactor>
</comment>
<dbReference type="GO" id="GO:0004540">
    <property type="term" value="F:RNA nuclease activity"/>
    <property type="evidence" value="ECO:0007669"/>
    <property type="project" value="InterPro"/>
</dbReference>
<comment type="function">
    <text evidence="8">Toxic component of a toxin-antitoxin (TA) system. An RNase.</text>
</comment>
<evidence type="ECO:0000256" key="4">
    <source>
        <dbReference type="ARBA" id="ARBA00022723"/>
    </source>
</evidence>
<keyword evidence="10" id="KW-0614">Plasmid</keyword>
<keyword evidence="6 8" id="KW-0460">Magnesium</keyword>
<dbReference type="PANTHER" id="PTHR33653">
    <property type="entry name" value="RIBONUCLEASE VAPC2"/>
    <property type="match status" value="1"/>
</dbReference>
<dbReference type="InterPro" id="IPR002716">
    <property type="entry name" value="PIN_dom"/>
</dbReference>
<accession>A0A5B8J1T4</accession>
<evidence type="ECO:0000256" key="3">
    <source>
        <dbReference type="ARBA" id="ARBA00022722"/>
    </source>
</evidence>
<reference evidence="10 11" key="1">
    <citation type="submission" date="2019-07" db="EMBL/GenBank/DDBJ databases">
        <title>Litoreibacter alkalisoli sp. nov., isolated from saline-alkaline soil.</title>
        <authorList>
            <person name="Wang S."/>
            <person name="Xu L."/>
            <person name="Xing Y.-T."/>
            <person name="Sun J.-Q."/>
        </authorList>
    </citation>
    <scope>NUCLEOTIDE SEQUENCE [LARGE SCALE GENOMIC DNA]</scope>
    <source>
        <strain evidence="10 11">LN3S51</strain>
        <plasmid evidence="10 11">unnamed3</plasmid>
    </source>
</reference>
<feature type="binding site" evidence="8">
    <location>
        <position position="5"/>
    </location>
    <ligand>
        <name>Mg(2+)</name>
        <dbReference type="ChEBI" id="CHEBI:18420"/>
    </ligand>
</feature>
<dbReference type="AlphaFoldDB" id="A0A5B8J1T4"/>
<organism evidence="10 11">
    <name type="scientific">Qingshengfaniella alkalisoli</name>
    <dbReference type="NCBI Taxonomy" id="2599296"/>
    <lineage>
        <taxon>Bacteria</taxon>
        <taxon>Pseudomonadati</taxon>
        <taxon>Pseudomonadota</taxon>
        <taxon>Alphaproteobacteria</taxon>
        <taxon>Rhodobacterales</taxon>
        <taxon>Paracoccaceae</taxon>
        <taxon>Qingshengfaniella</taxon>
    </lineage>
</organism>
<dbReference type="RefSeq" id="WP_146366547.1">
    <property type="nucleotide sequence ID" value="NZ_CP042264.1"/>
</dbReference>
<dbReference type="HAMAP" id="MF_00265">
    <property type="entry name" value="VapC_Nob1"/>
    <property type="match status" value="1"/>
</dbReference>
<dbReference type="KEGG" id="lit:FPZ52_15590"/>